<dbReference type="Proteomes" id="UP001500943">
    <property type="component" value="Unassembled WGS sequence"/>
</dbReference>
<evidence type="ECO:0000313" key="1">
    <source>
        <dbReference type="EMBL" id="GAA1208092.1"/>
    </source>
</evidence>
<accession>A0ABP4FZR5</accession>
<dbReference type="SUPFAM" id="SSF46689">
    <property type="entry name" value="Homeodomain-like"/>
    <property type="match status" value="1"/>
</dbReference>
<organism evidence="1 2">
    <name type="scientific">Rhodoglobus aureus</name>
    <dbReference type="NCBI Taxonomy" id="191497"/>
    <lineage>
        <taxon>Bacteria</taxon>
        <taxon>Bacillati</taxon>
        <taxon>Actinomycetota</taxon>
        <taxon>Actinomycetes</taxon>
        <taxon>Micrococcales</taxon>
        <taxon>Microbacteriaceae</taxon>
        <taxon>Rhodoglobus</taxon>
    </lineage>
</organism>
<protein>
    <recommendedName>
        <fullName evidence="3">Transposase</fullName>
    </recommendedName>
</protein>
<dbReference type="EMBL" id="BAAAKW010000009">
    <property type="protein sequence ID" value="GAA1208092.1"/>
    <property type="molecule type" value="Genomic_DNA"/>
</dbReference>
<gene>
    <name evidence="1" type="ORF">GCM10009655_04120</name>
</gene>
<comment type="caution">
    <text evidence="1">The sequence shown here is derived from an EMBL/GenBank/DDBJ whole genome shotgun (WGS) entry which is preliminary data.</text>
</comment>
<keyword evidence="2" id="KW-1185">Reference proteome</keyword>
<name>A0ABP4FZR5_9MICO</name>
<evidence type="ECO:0008006" key="3">
    <source>
        <dbReference type="Google" id="ProtNLM"/>
    </source>
</evidence>
<dbReference type="RefSeq" id="WP_343922740.1">
    <property type="nucleotide sequence ID" value="NZ_BAAAKW010000009.1"/>
</dbReference>
<reference evidence="2" key="1">
    <citation type="journal article" date="2019" name="Int. J. Syst. Evol. Microbiol.">
        <title>The Global Catalogue of Microorganisms (GCM) 10K type strain sequencing project: providing services to taxonomists for standard genome sequencing and annotation.</title>
        <authorList>
            <consortium name="The Broad Institute Genomics Platform"/>
            <consortium name="The Broad Institute Genome Sequencing Center for Infectious Disease"/>
            <person name="Wu L."/>
            <person name="Ma J."/>
        </authorList>
    </citation>
    <scope>NUCLEOTIDE SEQUENCE [LARGE SCALE GENOMIC DNA]</scope>
    <source>
        <strain evidence="2">JCM 12762</strain>
    </source>
</reference>
<proteinExistence type="predicted"/>
<sequence>MKISYTDEQRRLAVATFRRLGSYVKTIRVLGYPSRHTLQDWVRGSSRGRKLRAQPRPPRHYSWGFKAAAVRRVLAGDDVKQAGEDLRMTTHVVLYKWVRNWRAQGDRGLMSKREKSEADGFPTRASLERSLPNDINELKRLTAELLVEKAVLERELDLVKKDEGVIPEKLSNLQKTKMGLLKLWLTR</sequence>
<dbReference type="InterPro" id="IPR009057">
    <property type="entry name" value="Homeodomain-like_sf"/>
</dbReference>
<evidence type="ECO:0000313" key="2">
    <source>
        <dbReference type="Proteomes" id="UP001500943"/>
    </source>
</evidence>